<dbReference type="UniPathway" id="UPA00219"/>
<keyword evidence="4 7" id="KW-0133">Cell shape</keyword>
<dbReference type="EMBL" id="WTYF01000004">
    <property type="protein sequence ID" value="MXO51269.1"/>
    <property type="molecule type" value="Genomic_DNA"/>
</dbReference>
<organism evidence="10 11">
    <name type="scientific">Qipengyuania gaetbuli</name>
    <dbReference type="NCBI Taxonomy" id="266952"/>
    <lineage>
        <taxon>Bacteria</taxon>
        <taxon>Pseudomonadati</taxon>
        <taxon>Pseudomonadota</taxon>
        <taxon>Alphaproteobacteria</taxon>
        <taxon>Sphingomonadales</taxon>
        <taxon>Erythrobacteraceae</taxon>
        <taxon>Qipengyuania</taxon>
    </lineage>
</organism>
<evidence type="ECO:0000256" key="3">
    <source>
        <dbReference type="ARBA" id="ARBA00022679"/>
    </source>
</evidence>
<proteinExistence type="inferred from homology"/>
<dbReference type="GO" id="GO:0004180">
    <property type="term" value="F:carboxypeptidase activity"/>
    <property type="evidence" value="ECO:0007669"/>
    <property type="project" value="UniProtKB-ARBA"/>
</dbReference>
<reference evidence="10 11" key="1">
    <citation type="submission" date="2019-12" db="EMBL/GenBank/DDBJ databases">
        <title>Genomic-based taxomic classification of the family Erythrobacteraceae.</title>
        <authorList>
            <person name="Xu L."/>
        </authorList>
    </citation>
    <scope>NUCLEOTIDE SEQUENCE [LARGE SCALE GENOMIC DNA]</scope>
    <source>
        <strain evidence="10 11">DSM 16225</strain>
    </source>
</reference>
<evidence type="ECO:0000256" key="4">
    <source>
        <dbReference type="ARBA" id="ARBA00022960"/>
    </source>
</evidence>
<sequence>MRTMRLLPLLAVLSLTACSQVVPEARAQQAQDGERADFLLVDKSDRTLWVYQAGEVIRTYRGLQYGDQPVGHKRFEGDEKTPEGRYRITYGNEQSSYYLSLYIDYPNDADRAYAKGQGRSPGGLIFLHGQPNGLPFDARVPGDWTDGCIALSNSEIAELWSLVPDGTPIEIRP</sequence>
<feature type="domain" description="L,D-TPase catalytic" evidence="9">
    <location>
        <begin position="37"/>
        <end position="172"/>
    </location>
</feature>
<evidence type="ECO:0000256" key="7">
    <source>
        <dbReference type="PROSITE-ProRule" id="PRU01373"/>
    </source>
</evidence>
<dbReference type="GO" id="GO:0008360">
    <property type="term" value="P:regulation of cell shape"/>
    <property type="evidence" value="ECO:0007669"/>
    <property type="project" value="UniProtKB-UniRule"/>
</dbReference>
<evidence type="ECO:0000313" key="10">
    <source>
        <dbReference type="EMBL" id="MXO51269.1"/>
    </source>
</evidence>
<dbReference type="AlphaFoldDB" id="A0A844Y140"/>
<dbReference type="Pfam" id="PF03734">
    <property type="entry name" value="YkuD"/>
    <property type="match status" value="1"/>
</dbReference>
<comment type="pathway">
    <text evidence="1 7">Cell wall biogenesis; peptidoglycan biosynthesis.</text>
</comment>
<dbReference type="SUPFAM" id="SSF141523">
    <property type="entry name" value="L,D-transpeptidase catalytic domain-like"/>
    <property type="match status" value="1"/>
</dbReference>
<dbReference type="PANTHER" id="PTHR36699">
    <property type="entry name" value="LD-TRANSPEPTIDASE"/>
    <property type="match status" value="1"/>
</dbReference>
<feature type="active site" description="Nucleophile" evidence="7">
    <location>
        <position position="148"/>
    </location>
</feature>
<dbReference type="PROSITE" id="PS52029">
    <property type="entry name" value="LD_TPASE"/>
    <property type="match status" value="1"/>
</dbReference>
<evidence type="ECO:0000256" key="2">
    <source>
        <dbReference type="ARBA" id="ARBA00005992"/>
    </source>
</evidence>
<evidence type="ECO:0000256" key="6">
    <source>
        <dbReference type="ARBA" id="ARBA00023316"/>
    </source>
</evidence>
<accession>A0A844Y140</accession>
<dbReference type="OrthoDB" id="9809748at2"/>
<dbReference type="GO" id="GO:0016740">
    <property type="term" value="F:transferase activity"/>
    <property type="evidence" value="ECO:0007669"/>
    <property type="project" value="UniProtKB-KW"/>
</dbReference>
<feature type="active site" description="Proton donor/acceptor" evidence="7">
    <location>
        <position position="128"/>
    </location>
</feature>
<dbReference type="InterPro" id="IPR005490">
    <property type="entry name" value="LD_TPept_cat_dom"/>
</dbReference>
<comment type="similarity">
    <text evidence="2">Belongs to the YkuD family.</text>
</comment>
<keyword evidence="6 7" id="KW-0961">Cell wall biogenesis/degradation</keyword>
<dbReference type="CDD" id="cd16913">
    <property type="entry name" value="YkuD_like"/>
    <property type="match status" value="1"/>
</dbReference>
<dbReference type="GO" id="GO:0071555">
    <property type="term" value="P:cell wall organization"/>
    <property type="evidence" value="ECO:0007669"/>
    <property type="project" value="UniProtKB-UniRule"/>
</dbReference>
<name>A0A844Y140_9SPHN</name>
<protein>
    <submittedName>
        <fullName evidence="10">L,D-transpeptidase family protein</fullName>
    </submittedName>
</protein>
<keyword evidence="8" id="KW-0732">Signal</keyword>
<dbReference type="InterPro" id="IPR038063">
    <property type="entry name" value="Transpep_catalytic_dom"/>
</dbReference>
<dbReference type="PROSITE" id="PS51257">
    <property type="entry name" value="PROKAR_LIPOPROTEIN"/>
    <property type="match status" value="1"/>
</dbReference>
<feature type="chain" id="PRO_5032585061" evidence="8">
    <location>
        <begin position="20"/>
        <end position="173"/>
    </location>
</feature>
<keyword evidence="11" id="KW-1185">Reference proteome</keyword>
<evidence type="ECO:0000313" key="11">
    <source>
        <dbReference type="Proteomes" id="UP000444185"/>
    </source>
</evidence>
<keyword evidence="3" id="KW-0808">Transferase</keyword>
<evidence type="ECO:0000256" key="8">
    <source>
        <dbReference type="SAM" id="SignalP"/>
    </source>
</evidence>
<evidence type="ECO:0000259" key="9">
    <source>
        <dbReference type="PROSITE" id="PS52029"/>
    </source>
</evidence>
<evidence type="ECO:0000256" key="1">
    <source>
        <dbReference type="ARBA" id="ARBA00004752"/>
    </source>
</evidence>
<comment type="caution">
    <text evidence="10">The sequence shown here is derived from an EMBL/GenBank/DDBJ whole genome shotgun (WGS) entry which is preliminary data.</text>
</comment>
<feature type="signal peptide" evidence="8">
    <location>
        <begin position="1"/>
        <end position="19"/>
    </location>
</feature>
<dbReference type="Proteomes" id="UP000444185">
    <property type="component" value="Unassembled WGS sequence"/>
</dbReference>
<keyword evidence="5 7" id="KW-0573">Peptidoglycan synthesis</keyword>
<evidence type="ECO:0000256" key="5">
    <source>
        <dbReference type="ARBA" id="ARBA00022984"/>
    </source>
</evidence>
<dbReference type="GO" id="GO:0009252">
    <property type="term" value="P:peptidoglycan biosynthetic process"/>
    <property type="evidence" value="ECO:0007669"/>
    <property type="project" value="UniProtKB-UniPathway"/>
</dbReference>
<dbReference type="Gene3D" id="2.40.440.10">
    <property type="entry name" value="L,D-transpeptidase catalytic domain-like"/>
    <property type="match status" value="1"/>
</dbReference>
<gene>
    <name evidence="10" type="ORF">GRI42_08120</name>
</gene>
<dbReference type="PANTHER" id="PTHR36699:SF1">
    <property type="entry name" value="L,D-TRANSPEPTIDASE YAFK-RELATED"/>
    <property type="match status" value="1"/>
</dbReference>